<keyword evidence="2 4" id="KW-0808">Transferase</keyword>
<dbReference type="InterPro" id="IPR016039">
    <property type="entry name" value="Thiolase-like"/>
</dbReference>
<feature type="region of interest" description="Disordered" evidence="5">
    <location>
        <begin position="1"/>
        <end position="117"/>
    </location>
</feature>
<dbReference type="Gene3D" id="3.40.47.10">
    <property type="match status" value="2"/>
</dbReference>
<dbReference type="PROSITE" id="PS52004">
    <property type="entry name" value="KS3_2"/>
    <property type="match status" value="1"/>
</dbReference>
<feature type="region of interest" description="Disordered" evidence="5">
    <location>
        <begin position="129"/>
        <end position="161"/>
    </location>
</feature>
<feature type="domain" description="Ketosynthase family 3 (KS3)" evidence="6">
    <location>
        <begin position="1"/>
        <end position="395"/>
    </location>
</feature>
<evidence type="ECO:0000256" key="3">
    <source>
        <dbReference type="ARBA" id="ARBA00023315"/>
    </source>
</evidence>
<evidence type="ECO:0000256" key="4">
    <source>
        <dbReference type="RuleBase" id="RU003694"/>
    </source>
</evidence>
<evidence type="ECO:0000256" key="5">
    <source>
        <dbReference type="SAM" id="MobiDB-lite"/>
    </source>
</evidence>
<protein>
    <submittedName>
        <fullName evidence="7">Putative chain length factor</fullName>
    </submittedName>
</protein>
<evidence type="ECO:0000259" key="6">
    <source>
        <dbReference type="PROSITE" id="PS52004"/>
    </source>
</evidence>
<comment type="similarity">
    <text evidence="1 4">Belongs to the thiolase-like superfamily. Beta-ketoacyl-ACP synthases family.</text>
</comment>
<name>Q0MRN4_STRT5</name>
<dbReference type="PANTHER" id="PTHR11712:SF322">
    <property type="entry name" value="POLYKETIDE BETA-KETOACYL SYNTHASE 2-RELATED"/>
    <property type="match status" value="1"/>
</dbReference>
<keyword evidence="3" id="KW-0012">Acyltransferase</keyword>
<dbReference type="InterPro" id="IPR014030">
    <property type="entry name" value="Ketoacyl_synth_N"/>
</dbReference>
<sequence>MRRPQRARPEGLVGRRPARRERHPPADPLRRLPLPGAARGRGARVRRRGPRPEPAPPADRPGHPPVARRRQGSPRRRRRRPRRPARLRGRRRHRQLRRRVLVPAARAGGAVEPRRPARQRVPVLRLVLRSQQQARSPSGTGCAAPAASSSPSRPAGWTTTAHARRQIIKGAHLVVTGGIDSSLCPWGWAAHLAGGGLSTEPDPARAYLPFDPDASGYVVGEGGAHLVLEDAARARERGARIYGVVAGHGAAFDGPAGGAGGGCRLGAAAGAALADAGIGPGDVDVVFADAAGERTADRLEAEALAELFGPRAVPVTAPKSMTGRLAAGGSALDLAAALMALHEQVVPPTTGTSAPADDCPVDLVTGTPRTGLRLRTALVLARGRGGFNSAVVVRAPAA</sequence>
<feature type="compositionally biased region" description="Low complexity" evidence="5">
    <location>
        <begin position="101"/>
        <end position="111"/>
    </location>
</feature>
<dbReference type="EMBL" id="DQ855474">
    <property type="protein sequence ID" value="ABH85409.1"/>
    <property type="molecule type" value="Genomic_DNA"/>
</dbReference>
<dbReference type="InterPro" id="IPR014031">
    <property type="entry name" value="Ketoacyl_synth_C"/>
</dbReference>
<dbReference type="Pfam" id="PF00109">
    <property type="entry name" value="ketoacyl-synt"/>
    <property type="match status" value="1"/>
</dbReference>
<dbReference type="InterPro" id="IPR000794">
    <property type="entry name" value="Beta-ketoacyl_synthase"/>
</dbReference>
<proteinExistence type="inferred from homology"/>
<evidence type="ECO:0000313" key="7">
    <source>
        <dbReference type="EMBL" id="ABH85409.1"/>
    </source>
</evidence>
<dbReference type="PANTHER" id="PTHR11712">
    <property type="entry name" value="POLYKETIDE SYNTHASE-RELATED"/>
    <property type="match status" value="1"/>
</dbReference>
<accession>Q0MRN4</accession>
<dbReference type="SUPFAM" id="SSF53901">
    <property type="entry name" value="Thiolase-like"/>
    <property type="match status" value="1"/>
</dbReference>
<feature type="compositionally biased region" description="Basic residues" evidence="5">
    <location>
        <begin position="66"/>
        <end position="100"/>
    </location>
</feature>
<dbReference type="InterPro" id="IPR020841">
    <property type="entry name" value="PKS_Beta-ketoAc_synthase_dom"/>
</dbReference>
<feature type="compositionally biased region" description="Low complexity" evidence="5">
    <location>
        <begin position="129"/>
        <end position="156"/>
    </location>
</feature>
<evidence type="ECO:0000256" key="2">
    <source>
        <dbReference type="ARBA" id="ARBA00022679"/>
    </source>
</evidence>
<feature type="compositionally biased region" description="Low complexity" evidence="5">
    <location>
        <begin position="31"/>
        <end position="40"/>
    </location>
</feature>
<reference evidence="7" key="1">
    <citation type="journal article" date="2006" name="J. Microbiol.">
        <title>Cloning and analysis of a type II polyketide synthase gene cluster from Streptomyces toxytricini NRRL 15,443.</title>
        <authorList>
            <person name="Yoo A."/>
            <person name="Demirev A.V."/>
            <person name="Lee J.S."/>
            <person name="Kim S.D."/>
            <person name="Nam D.H."/>
        </authorList>
    </citation>
    <scope>NUCLEOTIDE SEQUENCE</scope>
    <source>
        <strain evidence="7">NRRL 15443</strain>
    </source>
</reference>
<dbReference type="AlphaFoldDB" id="Q0MRN4"/>
<dbReference type="Pfam" id="PF02801">
    <property type="entry name" value="Ketoacyl-synt_C"/>
    <property type="match status" value="1"/>
</dbReference>
<organism evidence="7">
    <name type="scientific">Streptomyces toxytricini</name>
    <name type="common">Actinomyces toxytricini</name>
    <dbReference type="NCBI Taxonomy" id="67369"/>
    <lineage>
        <taxon>Bacteria</taxon>
        <taxon>Bacillati</taxon>
        <taxon>Actinomycetota</taxon>
        <taxon>Actinomycetes</taxon>
        <taxon>Kitasatosporales</taxon>
        <taxon>Streptomycetaceae</taxon>
        <taxon>Streptomyces</taxon>
    </lineage>
</organism>
<dbReference type="GO" id="GO:0006633">
    <property type="term" value="P:fatty acid biosynthetic process"/>
    <property type="evidence" value="ECO:0007669"/>
    <property type="project" value="TreeGrafter"/>
</dbReference>
<dbReference type="GO" id="GO:0004315">
    <property type="term" value="F:3-oxoacyl-[acyl-carrier-protein] synthase activity"/>
    <property type="evidence" value="ECO:0007669"/>
    <property type="project" value="TreeGrafter"/>
</dbReference>
<evidence type="ECO:0000256" key="1">
    <source>
        <dbReference type="ARBA" id="ARBA00008467"/>
    </source>
</evidence>